<dbReference type="EMBL" id="CP017415">
    <property type="protein sequence ID" value="AOU98855.1"/>
    <property type="molecule type" value="Genomic_DNA"/>
</dbReference>
<dbReference type="Pfam" id="PF01022">
    <property type="entry name" value="HTH_5"/>
    <property type="match status" value="1"/>
</dbReference>
<dbReference type="GO" id="GO:0003677">
    <property type="term" value="F:DNA binding"/>
    <property type="evidence" value="ECO:0007669"/>
    <property type="project" value="UniProtKB-KW"/>
</dbReference>
<evidence type="ECO:0000259" key="4">
    <source>
        <dbReference type="PROSITE" id="PS50987"/>
    </source>
</evidence>
<accession>A0A1D8IR29</accession>
<dbReference type="KEGG" id="aprs:BI364_13600"/>
<evidence type="ECO:0000313" key="6">
    <source>
        <dbReference type="Proteomes" id="UP000095401"/>
    </source>
</evidence>
<name>A0A1D8IR29_9GAMM</name>
<dbReference type="SMART" id="SM00418">
    <property type="entry name" value="HTH_ARSR"/>
    <property type="match status" value="1"/>
</dbReference>
<dbReference type="InterPro" id="IPR011991">
    <property type="entry name" value="ArsR-like_HTH"/>
</dbReference>
<dbReference type="NCBIfam" id="NF033788">
    <property type="entry name" value="HTH_metalloreg"/>
    <property type="match status" value="1"/>
</dbReference>
<dbReference type="SUPFAM" id="SSF46785">
    <property type="entry name" value="Winged helix' DNA-binding domain"/>
    <property type="match status" value="1"/>
</dbReference>
<dbReference type="PROSITE" id="PS50987">
    <property type="entry name" value="HTH_ARSR_2"/>
    <property type="match status" value="1"/>
</dbReference>
<dbReference type="AlphaFoldDB" id="A0A1D8IR29"/>
<dbReference type="PANTHER" id="PTHR43132:SF6">
    <property type="entry name" value="HTH-TYPE TRANSCRIPTIONAL REPRESSOR CZRA"/>
    <property type="match status" value="1"/>
</dbReference>
<dbReference type="CDD" id="cd00090">
    <property type="entry name" value="HTH_ARSR"/>
    <property type="match status" value="1"/>
</dbReference>
<dbReference type="Proteomes" id="UP000095401">
    <property type="component" value="Chromosome"/>
</dbReference>
<keyword evidence="2" id="KW-0238">DNA-binding</keyword>
<keyword evidence="1" id="KW-0805">Transcription regulation</keyword>
<proteinExistence type="predicted"/>
<dbReference type="PRINTS" id="PR00778">
    <property type="entry name" value="HTHARSR"/>
</dbReference>
<dbReference type="InterPro" id="IPR001845">
    <property type="entry name" value="HTH_ArsR_DNA-bd_dom"/>
</dbReference>
<feature type="domain" description="HTH arsR-type" evidence="4">
    <location>
        <begin position="35"/>
        <end position="129"/>
    </location>
</feature>
<dbReference type="GO" id="GO:0003700">
    <property type="term" value="F:DNA-binding transcription factor activity"/>
    <property type="evidence" value="ECO:0007669"/>
    <property type="project" value="InterPro"/>
</dbReference>
<keyword evidence="6" id="KW-1185">Reference proteome</keyword>
<evidence type="ECO:0000256" key="2">
    <source>
        <dbReference type="ARBA" id="ARBA00023125"/>
    </source>
</evidence>
<gene>
    <name evidence="5" type="ORF">BI364_13600</name>
</gene>
<dbReference type="InterPro" id="IPR036388">
    <property type="entry name" value="WH-like_DNA-bd_sf"/>
</dbReference>
<sequence length="133" mass="14660">MEQKPHTPTETEADVCALECFHPRTVTRVQAALAGEAEQLASSAELFKMLGNPKRLMILRALREAELCVCDLAYLLGLSVAATSQQLRILRGQGWLRMRSAGKMAYYRWNDASPLPALNAAVREVCGADDEPD</sequence>
<keyword evidence="3" id="KW-0804">Transcription</keyword>
<dbReference type="Gene3D" id="1.10.10.10">
    <property type="entry name" value="Winged helix-like DNA-binding domain superfamily/Winged helix DNA-binding domain"/>
    <property type="match status" value="1"/>
</dbReference>
<organism evidence="5 6">
    <name type="scientific">Acidihalobacter yilgarnensis</name>
    <dbReference type="NCBI Taxonomy" id="2819280"/>
    <lineage>
        <taxon>Bacteria</taxon>
        <taxon>Pseudomonadati</taxon>
        <taxon>Pseudomonadota</taxon>
        <taxon>Gammaproteobacteria</taxon>
        <taxon>Chromatiales</taxon>
        <taxon>Ectothiorhodospiraceae</taxon>
        <taxon>Acidihalobacter</taxon>
    </lineage>
</organism>
<evidence type="ECO:0000313" key="5">
    <source>
        <dbReference type="EMBL" id="AOU98855.1"/>
    </source>
</evidence>
<evidence type="ECO:0000256" key="3">
    <source>
        <dbReference type="ARBA" id="ARBA00023163"/>
    </source>
</evidence>
<dbReference type="RefSeq" id="WP_070079210.1">
    <property type="nucleotide sequence ID" value="NZ_CP017415.1"/>
</dbReference>
<dbReference type="InterPro" id="IPR051011">
    <property type="entry name" value="Metal_resp_trans_reg"/>
</dbReference>
<protein>
    <recommendedName>
        <fullName evidence="4">HTH arsR-type domain-containing protein</fullName>
    </recommendedName>
</protein>
<reference evidence="6" key="1">
    <citation type="submission" date="2016-09" db="EMBL/GenBank/DDBJ databases">
        <title>Acidihalobacter prosperus F5.</title>
        <authorList>
            <person name="Khaleque H.N."/>
            <person name="Ramsay J.P."/>
            <person name="Kaksonen A.H."/>
            <person name="Boxall N.J."/>
            <person name="Watkin E.L.J."/>
        </authorList>
    </citation>
    <scope>NUCLEOTIDE SEQUENCE [LARGE SCALE GENOMIC DNA]</scope>
    <source>
        <strain evidence="6">F5</strain>
    </source>
</reference>
<evidence type="ECO:0000256" key="1">
    <source>
        <dbReference type="ARBA" id="ARBA00023015"/>
    </source>
</evidence>
<dbReference type="InterPro" id="IPR036390">
    <property type="entry name" value="WH_DNA-bd_sf"/>
</dbReference>
<dbReference type="PANTHER" id="PTHR43132">
    <property type="entry name" value="ARSENICAL RESISTANCE OPERON REPRESSOR ARSR-RELATED"/>
    <property type="match status" value="1"/>
</dbReference>